<evidence type="ECO:0000313" key="2">
    <source>
        <dbReference type="EMBL" id="OCH92398.1"/>
    </source>
</evidence>
<keyword evidence="3" id="KW-1185">Reference proteome</keyword>
<dbReference type="OrthoDB" id="3254233at2759"/>
<feature type="compositionally biased region" description="Polar residues" evidence="1">
    <location>
        <begin position="1"/>
        <end position="17"/>
    </location>
</feature>
<reference evidence="2 3" key="1">
    <citation type="submission" date="2016-07" db="EMBL/GenBank/DDBJ databases">
        <title>Draft genome of the white-rot fungus Obba rivulosa 3A-2.</title>
        <authorList>
            <consortium name="DOE Joint Genome Institute"/>
            <person name="Miettinen O."/>
            <person name="Riley R."/>
            <person name="Acob R."/>
            <person name="Barry K."/>
            <person name="Cullen D."/>
            <person name="De Vries R."/>
            <person name="Hainaut M."/>
            <person name="Hatakka A."/>
            <person name="Henrissat B."/>
            <person name="Hilden K."/>
            <person name="Kuo R."/>
            <person name="Labutti K."/>
            <person name="Lipzen A."/>
            <person name="Makela M.R."/>
            <person name="Sandor L."/>
            <person name="Spatafora J.W."/>
            <person name="Grigoriev I.V."/>
            <person name="Hibbett D.S."/>
        </authorList>
    </citation>
    <scope>NUCLEOTIDE SEQUENCE [LARGE SCALE GENOMIC DNA]</scope>
    <source>
        <strain evidence="2 3">3A-2</strain>
    </source>
</reference>
<sequence length="187" mass="20784">MCPPTKISSSPTPNGSRVSIPDISSQSELKSSLKKVKAEVEHFKLLLGVELNCASSGTWKSVPPLQRLANISTSVLFAIWAPTSAVNAQSGRIKILSLFANRQLQYAQLFIWSDSDASVITVTEFFLFHPPLPDVPESEPLNHTVNETLKEHLHLFKIVTPINIEQFKELLLKHLNRSFVESVLKGL</sequence>
<evidence type="ECO:0000256" key="1">
    <source>
        <dbReference type="SAM" id="MobiDB-lite"/>
    </source>
</evidence>
<organism evidence="2 3">
    <name type="scientific">Obba rivulosa</name>
    <dbReference type="NCBI Taxonomy" id="1052685"/>
    <lineage>
        <taxon>Eukaryota</taxon>
        <taxon>Fungi</taxon>
        <taxon>Dikarya</taxon>
        <taxon>Basidiomycota</taxon>
        <taxon>Agaricomycotina</taxon>
        <taxon>Agaricomycetes</taxon>
        <taxon>Polyporales</taxon>
        <taxon>Gelatoporiaceae</taxon>
        <taxon>Obba</taxon>
    </lineage>
</organism>
<dbReference type="Proteomes" id="UP000250043">
    <property type="component" value="Unassembled WGS sequence"/>
</dbReference>
<feature type="region of interest" description="Disordered" evidence="1">
    <location>
        <begin position="1"/>
        <end position="21"/>
    </location>
</feature>
<protein>
    <submittedName>
        <fullName evidence="2">Uncharacterized protein</fullName>
    </submittedName>
</protein>
<evidence type="ECO:0000313" key="3">
    <source>
        <dbReference type="Proteomes" id="UP000250043"/>
    </source>
</evidence>
<dbReference type="EMBL" id="KV722369">
    <property type="protein sequence ID" value="OCH92398.1"/>
    <property type="molecule type" value="Genomic_DNA"/>
</dbReference>
<accession>A0A8E2DP05</accession>
<proteinExistence type="predicted"/>
<dbReference type="AlphaFoldDB" id="A0A8E2DP05"/>
<name>A0A8E2DP05_9APHY</name>
<gene>
    <name evidence="2" type="ORF">OBBRIDRAFT_802588</name>
</gene>